<dbReference type="Proteomes" id="UP000036449">
    <property type="component" value="Unassembled WGS sequence"/>
</dbReference>
<dbReference type="PANTHER" id="PTHR46796:SF6">
    <property type="entry name" value="ARAC SUBFAMILY"/>
    <property type="match status" value="1"/>
</dbReference>
<keyword evidence="6" id="KW-1185">Reference proteome</keyword>
<dbReference type="SUPFAM" id="SSF46689">
    <property type="entry name" value="Homeodomain-like"/>
    <property type="match status" value="2"/>
</dbReference>
<keyword evidence="3" id="KW-0804">Transcription</keyword>
<dbReference type="RefSeq" id="WP_048450807.1">
    <property type="nucleotide sequence ID" value="NZ_LABZ01000066.1"/>
</dbReference>
<organism evidence="5 6">
    <name type="scientific">Methylobacterium tarhaniae</name>
    <dbReference type="NCBI Taxonomy" id="1187852"/>
    <lineage>
        <taxon>Bacteria</taxon>
        <taxon>Pseudomonadati</taxon>
        <taxon>Pseudomonadota</taxon>
        <taxon>Alphaproteobacteria</taxon>
        <taxon>Hyphomicrobiales</taxon>
        <taxon>Methylobacteriaceae</taxon>
        <taxon>Methylobacterium</taxon>
    </lineage>
</organism>
<evidence type="ECO:0000256" key="1">
    <source>
        <dbReference type="ARBA" id="ARBA00023015"/>
    </source>
</evidence>
<dbReference type="EMBL" id="LABZ01000066">
    <property type="protein sequence ID" value="KMO42633.1"/>
    <property type="molecule type" value="Genomic_DNA"/>
</dbReference>
<evidence type="ECO:0000313" key="5">
    <source>
        <dbReference type="EMBL" id="KMO42633.1"/>
    </source>
</evidence>
<dbReference type="PANTHER" id="PTHR46796">
    <property type="entry name" value="HTH-TYPE TRANSCRIPTIONAL ACTIVATOR RHAS-RELATED"/>
    <property type="match status" value="1"/>
</dbReference>
<reference evidence="5 6" key="1">
    <citation type="submission" date="2015-03" db="EMBL/GenBank/DDBJ databases">
        <title>Genome sequencing of Methylobacterium tarhaniae DSM 25844.</title>
        <authorList>
            <person name="Chaudhry V."/>
            <person name="Patil P.B."/>
        </authorList>
    </citation>
    <scope>NUCLEOTIDE SEQUENCE [LARGE SCALE GENOMIC DNA]</scope>
    <source>
        <strain evidence="5 6">DSM 25844</strain>
    </source>
</reference>
<dbReference type="InterPro" id="IPR050204">
    <property type="entry name" value="AraC_XylS_family_regulators"/>
</dbReference>
<dbReference type="GO" id="GO:0043565">
    <property type="term" value="F:sequence-specific DNA binding"/>
    <property type="evidence" value="ECO:0007669"/>
    <property type="project" value="InterPro"/>
</dbReference>
<evidence type="ECO:0000256" key="2">
    <source>
        <dbReference type="ARBA" id="ARBA00023125"/>
    </source>
</evidence>
<dbReference type="InterPro" id="IPR018062">
    <property type="entry name" value="HTH_AraC-typ_CS"/>
</dbReference>
<protein>
    <submittedName>
        <fullName evidence="5">AraC family transcriptional regulator</fullName>
    </submittedName>
</protein>
<dbReference type="InterPro" id="IPR009057">
    <property type="entry name" value="Homeodomain-like_sf"/>
</dbReference>
<dbReference type="Gene3D" id="1.10.10.60">
    <property type="entry name" value="Homeodomain-like"/>
    <property type="match status" value="1"/>
</dbReference>
<gene>
    <name evidence="5" type="ORF">VQ03_10425</name>
</gene>
<dbReference type="InterPro" id="IPR018060">
    <property type="entry name" value="HTH_AraC"/>
</dbReference>
<evidence type="ECO:0000256" key="3">
    <source>
        <dbReference type="ARBA" id="ARBA00023163"/>
    </source>
</evidence>
<dbReference type="GO" id="GO:0003700">
    <property type="term" value="F:DNA-binding transcription factor activity"/>
    <property type="evidence" value="ECO:0007669"/>
    <property type="project" value="InterPro"/>
</dbReference>
<name>A0A0J6TAK8_9HYPH</name>
<evidence type="ECO:0000259" key="4">
    <source>
        <dbReference type="PROSITE" id="PS01124"/>
    </source>
</evidence>
<dbReference type="PROSITE" id="PS01124">
    <property type="entry name" value="HTH_ARAC_FAMILY_2"/>
    <property type="match status" value="1"/>
</dbReference>
<accession>A0A0J6TAK8</accession>
<dbReference type="SMART" id="SM00342">
    <property type="entry name" value="HTH_ARAC"/>
    <property type="match status" value="1"/>
</dbReference>
<comment type="caution">
    <text evidence="5">The sequence shown here is derived from an EMBL/GenBank/DDBJ whole genome shotgun (WGS) entry which is preliminary data.</text>
</comment>
<keyword evidence="1" id="KW-0805">Transcription regulation</keyword>
<dbReference type="AlphaFoldDB" id="A0A0J6TAK8"/>
<sequence length="312" mass="33223">MSVVPRSLFTTDTLPERDRFDAWRTLFSAHSLDADPVGFSGSIETVLVGAMALRVMNAAPQGPARSRSQIRRDGQDGFILHLSRHAYSVETERGVVDVPAGAVSLNDLSQPYRRSRAPETGSLILALPRSSVTSVLPDEEALHGLILHGGAGHLLADHIRSLAANSHAITTLDAAHIAQATLHMVAACARPSLEAAAIASAPLDAARLRTARQFLRGHLSTPLRVDAMAKALGMSRSQLYRLFAPEGGIARSLARQRLAAIRAALDDPLERRSIGEIGETYGFGNGAVLSRAFRQAYGVSPRDYRAGGGGTA</sequence>
<dbReference type="PATRIC" id="fig|1187852.3.peg.5917"/>
<keyword evidence="2" id="KW-0238">DNA-binding</keyword>
<evidence type="ECO:0000313" key="6">
    <source>
        <dbReference type="Proteomes" id="UP000036449"/>
    </source>
</evidence>
<feature type="domain" description="HTH araC/xylS-type" evidence="4">
    <location>
        <begin position="209"/>
        <end position="307"/>
    </location>
</feature>
<proteinExistence type="predicted"/>
<dbReference type="Pfam" id="PF12833">
    <property type="entry name" value="HTH_18"/>
    <property type="match status" value="1"/>
</dbReference>
<dbReference type="OrthoDB" id="8004517at2"/>
<dbReference type="PROSITE" id="PS00041">
    <property type="entry name" value="HTH_ARAC_FAMILY_1"/>
    <property type="match status" value="1"/>
</dbReference>